<feature type="region of interest" description="Disordered" evidence="1">
    <location>
        <begin position="140"/>
        <end position="183"/>
    </location>
</feature>
<dbReference type="Proteomes" id="UP000541444">
    <property type="component" value="Unassembled WGS sequence"/>
</dbReference>
<dbReference type="Pfam" id="PF12776">
    <property type="entry name" value="Myb_DNA-bind_3"/>
    <property type="match status" value="1"/>
</dbReference>
<protein>
    <recommendedName>
        <fullName evidence="2">Myb/SANT-like domain-containing protein</fullName>
    </recommendedName>
</protein>
<evidence type="ECO:0000259" key="2">
    <source>
        <dbReference type="Pfam" id="PF12776"/>
    </source>
</evidence>
<evidence type="ECO:0000313" key="3">
    <source>
        <dbReference type="EMBL" id="KAF6156940.1"/>
    </source>
</evidence>
<name>A0A7J7MQ67_9MAGN</name>
<dbReference type="EMBL" id="JACGCM010001289">
    <property type="protein sequence ID" value="KAF6156940.1"/>
    <property type="molecule type" value="Genomic_DNA"/>
</dbReference>
<dbReference type="InterPro" id="IPR024752">
    <property type="entry name" value="Myb/SANT-like_dom"/>
</dbReference>
<comment type="caution">
    <text evidence="3">The sequence shown here is derived from an EMBL/GenBank/DDBJ whole genome shotgun (WGS) entry which is preliminary data.</text>
</comment>
<organism evidence="3 4">
    <name type="scientific">Kingdonia uniflora</name>
    <dbReference type="NCBI Taxonomy" id="39325"/>
    <lineage>
        <taxon>Eukaryota</taxon>
        <taxon>Viridiplantae</taxon>
        <taxon>Streptophyta</taxon>
        <taxon>Embryophyta</taxon>
        <taxon>Tracheophyta</taxon>
        <taxon>Spermatophyta</taxon>
        <taxon>Magnoliopsida</taxon>
        <taxon>Ranunculales</taxon>
        <taxon>Circaeasteraceae</taxon>
        <taxon>Kingdonia</taxon>
    </lineage>
</organism>
<dbReference type="AlphaFoldDB" id="A0A7J7MQ67"/>
<feature type="compositionally biased region" description="Low complexity" evidence="1">
    <location>
        <begin position="157"/>
        <end position="173"/>
    </location>
</feature>
<dbReference type="PANTHER" id="PTHR46929:SF3">
    <property type="entry name" value="MYB_SANT-LIKE DOMAIN-CONTAINING PROTEIN"/>
    <property type="match status" value="1"/>
</dbReference>
<gene>
    <name evidence="3" type="ORF">GIB67_039701</name>
</gene>
<evidence type="ECO:0000313" key="4">
    <source>
        <dbReference type="Proteomes" id="UP000541444"/>
    </source>
</evidence>
<dbReference type="OrthoDB" id="1937691at2759"/>
<feature type="domain" description="Myb/SANT-like" evidence="2">
    <location>
        <begin position="29"/>
        <end position="104"/>
    </location>
</feature>
<accession>A0A7J7MQ67</accession>
<keyword evidence="4" id="KW-1185">Reference proteome</keyword>
<dbReference type="PANTHER" id="PTHR46929">
    <property type="entry name" value="EXPRESSED PROTEIN"/>
    <property type="match status" value="1"/>
</dbReference>
<sequence length="214" mass="23830">MGNIWEGLFEMGRENGYYLSQYIIRTKATRPKTASGWSLMAYNKASFNLKKEANLDVTDEQCKTRRKTLKENHLLIKKVVESSGFGRNEETQLVTAEEMVWKEFIERDPSVKNYRDKTIPYYRDLNILVGKDYAIGTEVGTGNDETNIPEEAPNHVSSSITPGASAPSGASAPKKNKVHPDSLDSEGAIEKLAFVADKLGKNVGRLDLAVLEKS</sequence>
<reference evidence="3 4" key="1">
    <citation type="journal article" date="2020" name="IScience">
        <title>Genome Sequencing of the Endangered Kingdonia uniflora (Circaeasteraceae, Ranunculales) Reveals Potential Mechanisms of Evolutionary Specialization.</title>
        <authorList>
            <person name="Sun Y."/>
            <person name="Deng T."/>
            <person name="Zhang A."/>
            <person name="Moore M.J."/>
            <person name="Landis J.B."/>
            <person name="Lin N."/>
            <person name="Zhang H."/>
            <person name="Zhang X."/>
            <person name="Huang J."/>
            <person name="Zhang X."/>
            <person name="Sun H."/>
            <person name="Wang H."/>
        </authorList>
    </citation>
    <scope>NUCLEOTIDE SEQUENCE [LARGE SCALE GENOMIC DNA]</scope>
    <source>
        <strain evidence="3">TB1705</strain>
        <tissue evidence="3">Leaf</tissue>
    </source>
</reference>
<proteinExistence type="predicted"/>
<evidence type="ECO:0000256" key="1">
    <source>
        <dbReference type="SAM" id="MobiDB-lite"/>
    </source>
</evidence>